<dbReference type="InterPro" id="IPR015421">
    <property type="entry name" value="PyrdxlP-dep_Trfase_major"/>
</dbReference>
<evidence type="ECO:0000313" key="2">
    <source>
        <dbReference type="EMBL" id="MBC8533177.1"/>
    </source>
</evidence>
<sequence>MLNLKELTKEQLSEQQKTLTERYRALCTEGNHLLLTRGKPCTEQLDLSMGMLDVLTSSSDMQSSGGEDCRNYGNPDGLPLARKLFGDLLDAPEESIIIGNNSSLSIMFDVISCAVTHGFGGCQPWGKQQEVKFLCPVPGYDRHFSVTEYFGLTMIPIPMTATGPDMDQVEAYVEHDPTVKGIWCVPKYSNPQGITYSDETVRRFAALRPAAKDFRIFWDNAYCVHDLTDTPDQLLSLFDACKEQDSLEFPIMFASSSKITFAGAGVSAVSAWGSTLADLRKHFSVKTIGPDKLNQLSHIRFLKDKAGVLALMKKHRAILQPKFRALVETLDTELAGTGAAEWTNPRGGYFVSVDVMEGCAGRVVALCKDAGVILNPPGSTYPYGKDPKDSNIRLAPSFPPVSEVQKAAEIFAVCTKLAAVEHLLQK</sequence>
<dbReference type="EMBL" id="JACRSN010000004">
    <property type="protein sequence ID" value="MBC8533177.1"/>
    <property type="molecule type" value="Genomic_DNA"/>
</dbReference>
<organism evidence="2 3">
    <name type="scientific">Yeguia hominis</name>
    <dbReference type="NCBI Taxonomy" id="2763662"/>
    <lineage>
        <taxon>Bacteria</taxon>
        <taxon>Bacillati</taxon>
        <taxon>Bacillota</taxon>
        <taxon>Clostridia</taxon>
        <taxon>Eubacteriales</taxon>
        <taxon>Yeguiaceae</taxon>
        <taxon>Yeguia</taxon>
    </lineage>
</organism>
<keyword evidence="2" id="KW-0808">Transferase</keyword>
<dbReference type="Gene3D" id="3.40.640.10">
    <property type="entry name" value="Type I PLP-dependent aspartate aminotransferase-like (Major domain)"/>
    <property type="match status" value="1"/>
</dbReference>
<accession>A0A926HMI7</accession>
<comment type="caution">
    <text evidence="2">The sequence shown here is derived from an EMBL/GenBank/DDBJ whole genome shotgun (WGS) entry which is preliminary data.</text>
</comment>
<name>A0A926HMI7_9FIRM</name>
<dbReference type="InterPro" id="IPR015424">
    <property type="entry name" value="PyrdxlP-dep_Trfase"/>
</dbReference>
<dbReference type="Pfam" id="PF12897">
    <property type="entry name" value="Asp_aminotransf"/>
    <property type="match status" value="1"/>
</dbReference>
<proteinExistence type="predicted"/>
<keyword evidence="3" id="KW-1185">Reference proteome</keyword>
<dbReference type="PANTHER" id="PTHR43799:SF1">
    <property type="entry name" value="ASPARTATE AMINOTRANSFERASE"/>
    <property type="match status" value="1"/>
</dbReference>
<dbReference type="InterPro" id="IPR024551">
    <property type="entry name" value="AspAT_Ic"/>
</dbReference>
<dbReference type="InterPro" id="IPR015422">
    <property type="entry name" value="PyrdxlP-dep_Trfase_small"/>
</dbReference>
<reference evidence="2" key="1">
    <citation type="submission" date="2020-08" db="EMBL/GenBank/DDBJ databases">
        <title>Genome public.</title>
        <authorList>
            <person name="Liu C."/>
            <person name="Sun Q."/>
        </authorList>
    </citation>
    <scope>NUCLEOTIDE SEQUENCE</scope>
    <source>
        <strain evidence="2">NSJ-40</strain>
    </source>
</reference>
<gene>
    <name evidence="2" type="ORF">IAG03_03990</name>
</gene>
<protein>
    <submittedName>
        <fullName evidence="2">Aminotransferase</fullName>
    </submittedName>
</protein>
<dbReference type="Gene3D" id="3.90.1150.10">
    <property type="entry name" value="Aspartate Aminotransferase, domain 1"/>
    <property type="match status" value="1"/>
</dbReference>
<keyword evidence="1" id="KW-0175">Coiled coil</keyword>
<evidence type="ECO:0000313" key="3">
    <source>
        <dbReference type="Proteomes" id="UP000651482"/>
    </source>
</evidence>
<keyword evidence="2" id="KW-0032">Aminotransferase</keyword>
<dbReference type="GO" id="GO:0004069">
    <property type="term" value="F:L-aspartate:2-oxoglutarate aminotransferase activity"/>
    <property type="evidence" value="ECO:0007669"/>
    <property type="project" value="InterPro"/>
</dbReference>
<evidence type="ECO:0000256" key="1">
    <source>
        <dbReference type="SAM" id="Coils"/>
    </source>
</evidence>
<feature type="coiled-coil region" evidence="1">
    <location>
        <begin position="2"/>
        <end position="29"/>
    </location>
</feature>
<dbReference type="Proteomes" id="UP000651482">
    <property type="component" value="Unassembled WGS sequence"/>
</dbReference>
<dbReference type="AlphaFoldDB" id="A0A926HMI7"/>
<dbReference type="RefSeq" id="WP_249318526.1">
    <property type="nucleotide sequence ID" value="NZ_JACRSN010000004.1"/>
</dbReference>
<dbReference type="SUPFAM" id="SSF53383">
    <property type="entry name" value="PLP-dependent transferases"/>
    <property type="match status" value="1"/>
</dbReference>
<dbReference type="PANTHER" id="PTHR43799">
    <property type="entry name" value="AMINOTRANSFERASE, PUTATIVE-RELATED"/>
    <property type="match status" value="1"/>
</dbReference>